<reference evidence="12 13" key="1">
    <citation type="submission" date="2022-04" db="EMBL/GenBank/DDBJ databases">
        <authorList>
            <person name="Ye Y.-Q."/>
            <person name="Du Z.-J."/>
        </authorList>
    </citation>
    <scope>NUCLEOTIDE SEQUENCE [LARGE SCALE GENOMIC DNA]</scope>
    <source>
        <strain evidence="12 13">A6E488</strain>
    </source>
</reference>
<gene>
    <name evidence="12" type="ORF">MUB46_22970</name>
</gene>
<accession>A0AAW5R6J1</accession>
<dbReference type="RefSeq" id="WP_261618315.1">
    <property type="nucleotide sequence ID" value="NZ_JALIDZ010000014.1"/>
</dbReference>
<dbReference type="SUPFAM" id="SSF51556">
    <property type="entry name" value="Metallo-dependent hydrolases"/>
    <property type="match status" value="1"/>
</dbReference>
<evidence type="ECO:0000313" key="12">
    <source>
        <dbReference type="EMBL" id="MCT8974729.1"/>
    </source>
</evidence>
<evidence type="ECO:0000256" key="5">
    <source>
        <dbReference type="ARBA" id="ARBA00021214"/>
    </source>
</evidence>
<evidence type="ECO:0000256" key="3">
    <source>
        <dbReference type="ARBA" id="ARBA00011245"/>
    </source>
</evidence>
<proteinExistence type="inferred from homology"/>
<evidence type="ECO:0000313" key="13">
    <source>
        <dbReference type="Proteomes" id="UP001320898"/>
    </source>
</evidence>
<dbReference type="EMBL" id="JALIDZ010000014">
    <property type="protein sequence ID" value="MCT8974729.1"/>
    <property type="molecule type" value="Genomic_DNA"/>
</dbReference>
<keyword evidence="8" id="KW-0862">Zinc</keyword>
<sequence length="347" mass="39147">MTTVDMHSHFFPHTWPDLAERFGTPDWPWMKHLDDDNAMVMVGDREFRPVYSACWSVDKRLEEMDRDGIDQQILCATPVLFAYLRKPEEAADCARIFNDAALDMTAAAPDRLFPLAQVPLQDTDRACREAERAMADGHRGIQIGNHVGARDLDDEGLIAFLQHCATIGAPVLVHPWDMLGADRMSKWMLQWLVAMPAETQLSILTLILSGAFERLPRSLKICFAHGGGSFPYLLGRVDNAWRHRDIVREDCPNPPSSYVDRFCVDSAVFDDGALRLLVDVMGKDRVLFGTDYPFPLGEQKMGALVRGSKRLSDDEKRVILGENAIRFFGLAPIDTVDRANQEEEFQP</sequence>
<evidence type="ECO:0000256" key="2">
    <source>
        <dbReference type="ARBA" id="ARBA00005871"/>
    </source>
</evidence>
<evidence type="ECO:0000256" key="1">
    <source>
        <dbReference type="ARBA" id="ARBA00005079"/>
    </source>
</evidence>
<evidence type="ECO:0000256" key="4">
    <source>
        <dbReference type="ARBA" id="ARBA00012365"/>
    </source>
</evidence>
<dbReference type="InterPro" id="IPR006680">
    <property type="entry name" value="Amidohydro-rel"/>
</dbReference>
<dbReference type="Proteomes" id="UP001320898">
    <property type="component" value="Unassembled WGS sequence"/>
</dbReference>
<dbReference type="AlphaFoldDB" id="A0AAW5R6J1"/>
<evidence type="ECO:0000256" key="10">
    <source>
        <dbReference type="ARBA" id="ARBA00031120"/>
    </source>
</evidence>
<dbReference type="GO" id="GO:0019748">
    <property type="term" value="P:secondary metabolic process"/>
    <property type="evidence" value="ECO:0007669"/>
    <property type="project" value="TreeGrafter"/>
</dbReference>
<dbReference type="GO" id="GO:0016787">
    <property type="term" value="F:hydrolase activity"/>
    <property type="evidence" value="ECO:0007669"/>
    <property type="project" value="InterPro"/>
</dbReference>
<comment type="subunit">
    <text evidence="3">Monomer.</text>
</comment>
<protein>
    <recommendedName>
        <fullName evidence="5">2-amino-3-carboxymuconate-6-semialdehyde decarboxylase</fullName>
        <ecNumber evidence="4">4.1.1.45</ecNumber>
    </recommendedName>
    <alternativeName>
        <fullName evidence="10">Picolinate carboxylase</fullName>
    </alternativeName>
</protein>
<dbReference type="Pfam" id="PF04909">
    <property type="entry name" value="Amidohydro_2"/>
    <property type="match status" value="1"/>
</dbReference>
<keyword evidence="6" id="KW-0479">Metal-binding</keyword>
<organism evidence="12 13">
    <name type="scientific">Microbaculum marinisediminis</name>
    <dbReference type="NCBI Taxonomy" id="2931392"/>
    <lineage>
        <taxon>Bacteria</taxon>
        <taxon>Pseudomonadati</taxon>
        <taxon>Pseudomonadota</taxon>
        <taxon>Alphaproteobacteria</taxon>
        <taxon>Hyphomicrobiales</taxon>
        <taxon>Tepidamorphaceae</taxon>
        <taxon>Microbaculum</taxon>
    </lineage>
</organism>
<comment type="pathway">
    <text evidence="1">Secondary metabolite metabolism; quinolate metabolism.</text>
</comment>
<dbReference type="Gene3D" id="3.20.20.140">
    <property type="entry name" value="Metal-dependent hydrolases"/>
    <property type="match status" value="1"/>
</dbReference>
<dbReference type="PANTHER" id="PTHR21240:SF27">
    <property type="entry name" value="2-AMINO-3-CARBOXYMUCONATE-6-SEMIALDEHYDE DECARBOXYLASE"/>
    <property type="match status" value="1"/>
</dbReference>
<evidence type="ECO:0000256" key="9">
    <source>
        <dbReference type="ARBA" id="ARBA00023239"/>
    </source>
</evidence>
<evidence type="ECO:0000259" key="11">
    <source>
        <dbReference type="Pfam" id="PF04909"/>
    </source>
</evidence>
<evidence type="ECO:0000256" key="8">
    <source>
        <dbReference type="ARBA" id="ARBA00022833"/>
    </source>
</evidence>
<dbReference type="EC" id="4.1.1.45" evidence="4"/>
<dbReference type="GO" id="GO:0046872">
    <property type="term" value="F:metal ion binding"/>
    <property type="evidence" value="ECO:0007669"/>
    <property type="project" value="UniProtKB-KW"/>
</dbReference>
<comment type="caution">
    <text evidence="12">The sequence shown here is derived from an EMBL/GenBank/DDBJ whole genome shotgun (WGS) entry which is preliminary data.</text>
</comment>
<dbReference type="GO" id="GO:0005829">
    <property type="term" value="C:cytosol"/>
    <property type="evidence" value="ECO:0007669"/>
    <property type="project" value="TreeGrafter"/>
</dbReference>
<keyword evidence="13" id="KW-1185">Reference proteome</keyword>
<keyword evidence="7" id="KW-0210">Decarboxylase</keyword>
<keyword evidence="9" id="KW-0456">Lyase</keyword>
<comment type="similarity">
    <text evidence="2">Belongs to the metallo-dependent hydrolases superfamily. ACMSD family.</text>
</comment>
<feature type="domain" description="Amidohydrolase-related" evidence="11">
    <location>
        <begin position="4"/>
        <end position="330"/>
    </location>
</feature>
<evidence type="ECO:0000256" key="7">
    <source>
        <dbReference type="ARBA" id="ARBA00022793"/>
    </source>
</evidence>
<dbReference type="InterPro" id="IPR032466">
    <property type="entry name" value="Metal_Hydrolase"/>
</dbReference>
<name>A0AAW5R6J1_9HYPH</name>
<dbReference type="InterPro" id="IPR032465">
    <property type="entry name" value="ACMSD"/>
</dbReference>
<dbReference type="GO" id="GO:0001760">
    <property type="term" value="F:aminocarboxymuconate-semialdehyde decarboxylase activity"/>
    <property type="evidence" value="ECO:0007669"/>
    <property type="project" value="UniProtKB-EC"/>
</dbReference>
<dbReference type="PANTHER" id="PTHR21240">
    <property type="entry name" value="2-AMINO-3-CARBOXYLMUCONATE-6-SEMIALDEHYDE DECARBOXYLASE"/>
    <property type="match status" value="1"/>
</dbReference>
<evidence type="ECO:0000256" key="6">
    <source>
        <dbReference type="ARBA" id="ARBA00022723"/>
    </source>
</evidence>